<organism evidence="2 3">
    <name type="scientific">Burkholderia contaminans</name>
    <dbReference type="NCBI Taxonomy" id="488447"/>
    <lineage>
        <taxon>Bacteria</taxon>
        <taxon>Pseudomonadati</taxon>
        <taxon>Pseudomonadota</taxon>
        <taxon>Betaproteobacteria</taxon>
        <taxon>Burkholderiales</taxon>
        <taxon>Burkholderiaceae</taxon>
        <taxon>Burkholderia</taxon>
        <taxon>Burkholderia cepacia complex</taxon>
    </lineage>
</organism>
<accession>A0A3N8PBS7</accession>
<evidence type="ECO:0000256" key="1">
    <source>
        <dbReference type="SAM" id="SignalP"/>
    </source>
</evidence>
<dbReference type="Proteomes" id="UP000277921">
    <property type="component" value="Unassembled WGS sequence"/>
</dbReference>
<keyword evidence="1" id="KW-0732">Signal</keyword>
<dbReference type="EMBL" id="QTQV01000039">
    <property type="protein sequence ID" value="RQT04366.1"/>
    <property type="molecule type" value="Genomic_DNA"/>
</dbReference>
<protein>
    <submittedName>
        <fullName evidence="2">Uncharacterized protein</fullName>
    </submittedName>
</protein>
<evidence type="ECO:0000313" key="2">
    <source>
        <dbReference type="EMBL" id="RQT04366.1"/>
    </source>
</evidence>
<sequence length="83" mass="9034">MMCLLVSSGVAMCIAYAFSLSYHQQKSILLSAKIASNDLYIFATNTDCYSDGYAVIKSPAVARGDGRQRVARRGYAPVLRGCF</sequence>
<dbReference type="AlphaFoldDB" id="A0A3N8PBS7"/>
<proteinExistence type="predicted"/>
<evidence type="ECO:0000313" key="3">
    <source>
        <dbReference type="Proteomes" id="UP000277921"/>
    </source>
</evidence>
<gene>
    <name evidence="2" type="ORF">DF051_37025</name>
</gene>
<comment type="caution">
    <text evidence="2">The sequence shown here is derived from an EMBL/GenBank/DDBJ whole genome shotgun (WGS) entry which is preliminary data.</text>
</comment>
<feature type="signal peptide" evidence="1">
    <location>
        <begin position="1"/>
        <end position="17"/>
    </location>
</feature>
<reference evidence="2 3" key="1">
    <citation type="submission" date="2018-08" db="EMBL/GenBank/DDBJ databases">
        <title>Comparative analysis of Burkholderia isolates from Puerto Rico.</title>
        <authorList>
            <person name="Hall C."/>
            <person name="Sahl J."/>
            <person name="Wagner D."/>
        </authorList>
    </citation>
    <scope>NUCLEOTIDE SEQUENCE [LARGE SCALE GENOMIC DNA]</scope>
    <source>
        <strain evidence="2 3">Bp9025</strain>
    </source>
</reference>
<feature type="chain" id="PRO_5017973707" evidence="1">
    <location>
        <begin position="18"/>
        <end position="83"/>
    </location>
</feature>
<name>A0A3N8PBS7_9BURK</name>